<keyword evidence="1" id="KW-0472">Membrane</keyword>
<evidence type="ECO:0000259" key="2">
    <source>
        <dbReference type="Pfam" id="PF20152"/>
    </source>
</evidence>
<feature type="transmembrane region" description="Helical" evidence="1">
    <location>
        <begin position="118"/>
        <end position="144"/>
    </location>
</feature>
<name>A0A8H7CID3_9AGAR</name>
<feature type="transmembrane region" description="Helical" evidence="1">
    <location>
        <begin position="179"/>
        <end position="203"/>
    </location>
</feature>
<organism evidence="3 4">
    <name type="scientific">Mycena sanguinolenta</name>
    <dbReference type="NCBI Taxonomy" id="230812"/>
    <lineage>
        <taxon>Eukaryota</taxon>
        <taxon>Fungi</taxon>
        <taxon>Dikarya</taxon>
        <taxon>Basidiomycota</taxon>
        <taxon>Agaricomycotina</taxon>
        <taxon>Agaricomycetes</taxon>
        <taxon>Agaricomycetidae</taxon>
        <taxon>Agaricales</taxon>
        <taxon>Marasmiineae</taxon>
        <taxon>Mycenaceae</taxon>
        <taxon>Mycena</taxon>
    </lineage>
</organism>
<accession>A0A8H7CID3</accession>
<sequence length="253" mass="28500">MSLPALDTITGVLLIGTWANSLLYMVEIIQANYYFRHFKNDDWKLKTFVAVAVLIDTVSTLGDYACVYLYTVTHAGDPVYLSDQHWPLSLHLFTTGVIAVLVQSFLVVRYWRFTRNNLVTLLNFFLIIVALGGSFTCAMVLAMFPAFKDRGKVRIPALIWLLWRARSTVVETRRVLDRLMALTVQSGAATAMVAVAALIAFLLDEKSNITVGIAYTLGRVYVVNMLENLNVRRSAQSSHSRFPHKLHISLQLQ</sequence>
<feature type="transmembrane region" description="Helical" evidence="1">
    <location>
        <begin position="47"/>
        <end position="70"/>
    </location>
</feature>
<reference evidence="3" key="1">
    <citation type="submission" date="2020-05" db="EMBL/GenBank/DDBJ databases">
        <title>Mycena genomes resolve the evolution of fungal bioluminescence.</title>
        <authorList>
            <person name="Tsai I.J."/>
        </authorList>
    </citation>
    <scope>NUCLEOTIDE SEQUENCE</scope>
    <source>
        <strain evidence="3">160909Yilan</strain>
    </source>
</reference>
<evidence type="ECO:0000313" key="3">
    <source>
        <dbReference type="EMBL" id="KAF7337421.1"/>
    </source>
</evidence>
<dbReference type="Pfam" id="PF20152">
    <property type="entry name" value="DUF6534"/>
    <property type="match status" value="1"/>
</dbReference>
<keyword evidence="4" id="KW-1185">Reference proteome</keyword>
<dbReference type="InterPro" id="IPR045339">
    <property type="entry name" value="DUF6534"/>
</dbReference>
<keyword evidence="1" id="KW-1133">Transmembrane helix</keyword>
<keyword evidence="1" id="KW-0812">Transmembrane</keyword>
<comment type="caution">
    <text evidence="3">The sequence shown here is derived from an EMBL/GenBank/DDBJ whole genome shotgun (WGS) entry which is preliminary data.</text>
</comment>
<evidence type="ECO:0000313" key="4">
    <source>
        <dbReference type="Proteomes" id="UP000623467"/>
    </source>
</evidence>
<gene>
    <name evidence="3" type="ORF">MSAN_02268600</name>
</gene>
<dbReference type="OrthoDB" id="3203775at2759"/>
<proteinExistence type="predicted"/>
<evidence type="ECO:0000256" key="1">
    <source>
        <dbReference type="SAM" id="Phobius"/>
    </source>
</evidence>
<dbReference type="EMBL" id="JACAZH010000034">
    <property type="protein sequence ID" value="KAF7337421.1"/>
    <property type="molecule type" value="Genomic_DNA"/>
</dbReference>
<feature type="transmembrane region" description="Helical" evidence="1">
    <location>
        <begin position="12"/>
        <end position="35"/>
    </location>
</feature>
<dbReference type="PANTHER" id="PTHR40465:SF1">
    <property type="entry name" value="DUF6534 DOMAIN-CONTAINING PROTEIN"/>
    <property type="match status" value="1"/>
</dbReference>
<feature type="domain" description="DUF6534" evidence="2">
    <location>
        <begin position="157"/>
        <end position="234"/>
    </location>
</feature>
<feature type="transmembrane region" description="Helical" evidence="1">
    <location>
        <begin position="90"/>
        <end position="111"/>
    </location>
</feature>
<protein>
    <recommendedName>
        <fullName evidence="2">DUF6534 domain-containing protein</fullName>
    </recommendedName>
</protein>
<dbReference type="PANTHER" id="PTHR40465">
    <property type="entry name" value="CHROMOSOME 1, WHOLE GENOME SHOTGUN SEQUENCE"/>
    <property type="match status" value="1"/>
</dbReference>
<dbReference type="AlphaFoldDB" id="A0A8H7CID3"/>
<dbReference type="Proteomes" id="UP000623467">
    <property type="component" value="Unassembled WGS sequence"/>
</dbReference>